<sequence>MGTVDALGEEDIQRAHSFLNILSVFEAEIACQNKSWRRVLEVIDERTSMAIVDLGTFEAITDLLWVQKDCPAEVLLAALEAILHASLDRSALSVDKFSRWLRAICTILLSRNLTADRMKAIGYVEQAVGVLQEHSEEGDPQAYPMDERHWLMGTVYNTGIECLHMSFLDEAKRWFEAAATICRYIPDGEARAERVSKTYASLLARYGG</sequence>
<dbReference type="OrthoDB" id="65716at2759"/>
<dbReference type="EMBL" id="AYKW01000013">
    <property type="protein sequence ID" value="PIL30839.1"/>
    <property type="molecule type" value="Genomic_DNA"/>
</dbReference>
<proteinExistence type="predicted"/>
<accession>A0A2G8SAQ2</accession>
<dbReference type="Proteomes" id="UP000230002">
    <property type="component" value="Unassembled WGS sequence"/>
</dbReference>
<dbReference type="AlphaFoldDB" id="A0A2G8SAQ2"/>
<dbReference type="PANTHER" id="PTHR40375:SF2">
    <property type="entry name" value="SPORULATION-SPECIFIC PROTEIN 22"/>
    <property type="match status" value="1"/>
</dbReference>
<dbReference type="PANTHER" id="PTHR40375">
    <property type="entry name" value="SPORULATION-SPECIFIC PROTEIN 22"/>
    <property type="match status" value="1"/>
</dbReference>
<reference evidence="1 2" key="1">
    <citation type="journal article" date="2015" name="Sci. Rep.">
        <title>Chromosome-level genome map provides insights into diverse defense mechanisms in the medicinal fungus Ganoderma sinense.</title>
        <authorList>
            <person name="Zhu Y."/>
            <person name="Xu J."/>
            <person name="Sun C."/>
            <person name="Zhou S."/>
            <person name="Xu H."/>
            <person name="Nelson D.R."/>
            <person name="Qian J."/>
            <person name="Song J."/>
            <person name="Luo H."/>
            <person name="Xiang L."/>
            <person name="Li Y."/>
            <person name="Xu Z."/>
            <person name="Ji A."/>
            <person name="Wang L."/>
            <person name="Lu S."/>
            <person name="Hayward A."/>
            <person name="Sun W."/>
            <person name="Li X."/>
            <person name="Schwartz D.C."/>
            <person name="Wang Y."/>
            <person name="Chen S."/>
        </authorList>
    </citation>
    <scope>NUCLEOTIDE SEQUENCE [LARGE SCALE GENOMIC DNA]</scope>
    <source>
        <strain evidence="1 2">ZZ0214-1</strain>
    </source>
</reference>
<evidence type="ECO:0000313" key="2">
    <source>
        <dbReference type="Proteomes" id="UP000230002"/>
    </source>
</evidence>
<dbReference type="GO" id="GO:0090173">
    <property type="term" value="P:regulation of synaptonemal complex assembly"/>
    <property type="evidence" value="ECO:0007669"/>
    <property type="project" value="InterPro"/>
</dbReference>
<organism evidence="1 2">
    <name type="scientific">Ganoderma sinense ZZ0214-1</name>
    <dbReference type="NCBI Taxonomy" id="1077348"/>
    <lineage>
        <taxon>Eukaryota</taxon>
        <taxon>Fungi</taxon>
        <taxon>Dikarya</taxon>
        <taxon>Basidiomycota</taxon>
        <taxon>Agaricomycotina</taxon>
        <taxon>Agaricomycetes</taxon>
        <taxon>Polyporales</taxon>
        <taxon>Polyporaceae</taxon>
        <taxon>Ganoderma</taxon>
    </lineage>
</organism>
<comment type="caution">
    <text evidence="1">The sequence shown here is derived from an EMBL/GenBank/DDBJ whole genome shotgun (WGS) entry which is preliminary data.</text>
</comment>
<keyword evidence="2" id="KW-1185">Reference proteome</keyword>
<gene>
    <name evidence="1" type="ORF">GSI_07007</name>
</gene>
<dbReference type="InterPro" id="IPR039057">
    <property type="entry name" value="Spo22/ZIP4"/>
</dbReference>
<protein>
    <submittedName>
        <fullName evidence="1">Uncharacterized protein</fullName>
    </submittedName>
</protein>
<dbReference type="STRING" id="1077348.A0A2G8SAQ2"/>
<name>A0A2G8SAQ2_9APHY</name>
<evidence type="ECO:0000313" key="1">
    <source>
        <dbReference type="EMBL" id="PIL30839.1"/>
    </source>
</evidence>